<dbReference type="RefSeq" id="WP_086569128.1">
    <property type="nucleotide sequence ID" value="NZ_NGFP01000017.1"/>
</dbReference>
<protein>
    <recommendedName>
        <fullName evidence="2">Thioredoxin domain-containing protein</fullName>
    </recommendedName>
</protein>
<feature type="transmembrane region" description="Helical" evidence="1">
    <location>
        <begin position="6"/>
        <end position="26"/>
    </location>
</feature>
<dbReference type="Proteomes" id="UP000194761">
    <property type="component" value="Unassembled WGS sequence"/>
</dbReference>
<dbReference type="AlphaFoldDB" id="A0A2C9ZN61"/>
<comment type="caution">
    <text evidence="3">The sequence shown here is derived from an EMBL/GenBank/DDBJ whole genome shotgun (WGS) entry which is preliminary data.</text>
</comment>
<dbReference type="SUPFAM" id="SSF52833">
    <property type="entry name" value="Thioredoxin-like"/>
    <property type="match status" value="1"/>
</dbReference>
<evidence type="ECO:0000259" key="2">
    <source>
        <dbReference type="PROSITE" id="PS51352"/>
    </source>
</evidence>
<reference evidence="3 4" key="1">
    <citation type="submission" date="2017-05" db="EMBL/GenBank/DDBJ databases">
        <title>Biotechnological potential of actinobacteria isolated from South African environments.</title>
        <authorList>
            <person name="Le Roes-Hill M."/>
            <person name="Prins A."/>
            <person name="Durrell K.A."/>
        </authorList>
    </citation>
    <scope>NUCLEOTIDE SEQUENCE [LARGE SCALE GENOMIC DNA]</scope>
    <source>
        <strain evidence="3">M26</strain>
    </source>
</reference>
<proteinExistence type="predicted"/>
<keyword evidence="4" id="KW-1185">Reference proteome</keyword>
<keyword evidence="1" id="KW-0812">Transmembrane</keyword>
<dbReference type="InterPro" id="IPR036249">
    <property type="entry name" value="Thioredoxin-like_sf"/>
</dbReference>
<feature type="domain" description="Thioredoxin" evidence="2">
    <location>
        <begin position="47"/>
        <end position="172"/>
    </location>
</feature>
<keyword evidence="1" id="KW-1133">Transmembrane helix</keyword>
<dbReference type="Gene3D" id="3.40.30.10">
    <property type="entry name" value="Glutaredoxin"/>
    <property type="match status" value="1"/>
</dbReference>
<evidence type="ECO:0000256" key="1">
    <source>
        <dbReference type="SAM" id="Phobius"/>
    </source>
</evidence>
<evidence type="ECO:0000313" key="3">
    <source>
        <dbReference type="EMBL" id="OUC98707.1"/>
    </source>
</evidence>
<sequence>MPFLIAAVVLVGVVCALNLVLTFAMIRRLREHSAKLADQRTGGPELLTRGSRIPEVVATGIDGEGVPRRPALIGFFDTECKACPEQVPHFLRLAQDAGYDRSRVLAVVSGPGGDSYIQTMRSAATVVAEPFNGPMVTAFSVSAFPSFYLVGEDGRVRSGAVTVLGLGVPVTA</sequence>
<gene>
    <name evidence="3" type="ORF">CA984_06190</name>
</gene>
<name>A0A2C9ZN61_9ACTN</name>
<dbReference type="InterPro" id="IPR013766">
    <property type="entry name" value="Thioredoxin_domain"/>
</dbReference>
<evidence type="ECO:0000313" key="4">
    <source>
        <dbReference type="Proteomes" id="UP000194761"/>
    </source>
</evidence>
<accession>A0A2C9ZN61</accession>
<dbReference type="EMBL" id="NGFP01000017">
    <property type="protein sequence ID" value="OUC98707.1"/>
    <property type="molecule type" value="Genomic_DNA"/>
</dbReference>
<organism evidence="3 4">
    <name type="scientific">Streptosporangium minutum</name>
    <dbReference type="NCBI Taxonomy" id="569862"/>
    <lineage>
        <taxon>Bacteria</taxon>
        <taxon>Bacillati</taxon>
        <taxon>Actinomycetota</taxon>
        <taxon>Actinomycetes</taxon>
        <taxon>Streptosporangiales</taxon>
        <taxon>Streptosporangiaceae</taxon>
        <taxon>Streptosporangium</taxon>
    </lineage>
</organism>
<keyword evidence="1" id="KW-0472">Membrane</keyword>
<dbReference type="PROSITE" id="PS51352">
    <property type="entry name" value="THIOREDOXIN_2"/>
    <property type="match status" value="1"/>
</dbReference>